<reference evidence="1" key="1">
    <citation type="submission" date="2020-04" db="EMBL/GenBank/DDBJ databases">
        <authorList>
            <person name="Chiriac C."/>
            <person name="Salcher M."/>
            <person name="Ghai R."/>
            <person name="Kavagutti S V."/>
        </authorList>
    </citation>
    <scope>NUCLEOTIDE SEQUENCE</scope>
</reference>
<protein>
    <recommendedName>
        <fullName evidence="2">BppU N-terminal domain-containing protein</fullName>
    </recommendedName>
</protein>
<proteinExistence type="predicted"/>
<evidence type="ECO:0000313" key="1">
    <source>
        <dbReference type="EMBL" id="CAB4143077.1"/>
    </source>
</evidence>
<sequence>MAIKSNITIDQGTDYEVTINVRDANTTAISLTGFTGLAQLRKYYTSSRKYDFGVTVSANTGEVTMSMSAANTANIAAGRYVYDCVLISNTNVVSRIVEGIVTINPRVSR</sequence>
<evidence type="ECO:0008006" key="2">
    <source>
        <dbReference type="Google" id="ProtNLM"/>
    </source>
</evidence>
<accession>A0A6J5MBF8</accession>
<name>A0A6J5MBF8_9CAUD</name>
<dbReference type="EMBL" id="LR796423">
    <property type="protein sequence ID" value="CAB4143077.1"/>
    <property type="molecule type" value="Genomic_DNA"/>
</dbReference>
<organism evidence="1">
    <name type="scientific">uncultured Caudovirales phage</name>
    <dbReference type="NCBI Taxonomy" id="2100421"/>
    <lineage>
        <taxon>Viruses</taxon>
        <taxon>Duplodnaviria</taxon>
        <taxon>Heunggongvirae</taxon>
        <taxon>Uroviricota</taxon>
        <taxon>Caudoviricetes</taxon>
        <taxon>Peduoviridae</taxon>
        <taxon>Maltschvirus</taxon>
        <taxon>Maltschvirus maltsch</taxon>
    </lineage>
</organism>
<gene>
    <name evidence="1" type="ORF">UFOVP447_74</name>
</gene>